<protein>
    <recommendedName>
        <fullName evidence="3">DUF340 domain-containing protein</fullName>
    </recommendedName>
</protein>
<gene>
    <name evidence="2" type="ORF">SDC9_125900</name>
</gene>
<feature type="transmembrane region" description="Helical" evidence="1">
    <location>
        <begin position="60"/>
        <end position="81"/>
    </location>
</feature>
<dbReference type="EMBL" id="VSSQ01028970">
    <property type="protein sequence ID" value="MPM78885.1"/>
    <property type="molecule type" value="Genomic_DNA"/>
</dbReference>
<sequence>MEIIIALFLGAIIGYFIKLKDNHKKLNGKVQQAGVVFLLFSMGASIGANENIIRDLPLIGAKAFAFAALSILGSIVIIYFLSDKFLSNNIVKKKNKELAFNNEDLIHREGQEEI</sequence>
<dbReference type="Pfam" id="PF03956">
    <property type="entry name" value="Lys_export"/>
    <property type="match status" value="1"/>
</dbReference>
<keyword evidence="1" id="KW-0812">Transmembrane</keyword>
<evidence type="ECO:0008006" key="3">
    <source>
        <dbReference type="Google" id="ProtNLM"/>
    </source>
</evidence>
<name>A0A645CPQ7_9ZZZZ</name>
<evidence type="ECO:0000313" key="2">
    <source>
        <dbReference type="EMBL" id="MPM78885.1"/>
    </source>
</evidence>
<dbReference type="InterPro" id="IPR005642">
    <property type="entry name" value="LysO"/>
</dbReference>
<comment type="caution">
    <text evidence="2">The sequence shown here is derived from an EMBL/GenBank/DDBJ whole genome shotgun (WGS) entry which is preliminary data.</text>
</comment>
<evidence type="ECO:0000256" key="1">
    <source>
        <dbReference type="SAM" id="Phobius"/>
    </source>
</evidence>
<dbReference type="AlphaFoldDB" id="A0A645CPQ7"/>
<reference evidence="2" key="1">
    <citation type="submission" date="2019-08" db="EMBL/GenBank/DDBJ databases">
        <authorList>
            <person name="Kucharzyk K."/>
            <person name="Murdoch R.W."/>
            <person name="Higgins S."/>
            <person name="Loffler F."/>
        </authorList>
    </citation>
    <scope>NUCLEOTIDE SEQUENCE</scope>
</reference>
<keyword evidence="1" id="KW-1133">Transmembrane helix</keyword>
<accession>A0A645CPQ7</accession>
<dbReference type="GO" id="GO:0015661">
    <property type="term" value="F:L-lysine efflux transmembrane transporter activity"/>
    <property type="evidence" value="ECO:0007669"/>
    <property type="project" value="InterPro"/>
</dbReference>
<feature type="transmembrane region" description="Helical" evidence="1">
    <location>
        <begin position="30"/>
        <end position="48"/>
    </location>
</feature>
<organism evidence="2">
    <name type="scientific">bioreactor metagenome</name>
    <dbReference type="NCBI Taxonomy" id="1076179"/>
    <lineage>
        <taxon>unclassified sequences</taxon>
        <taxon>metagenomes</taxon>
        <taxon>ecological metagenomes</taxon>
    </lineage>
</organism>
<proteinExistence type="predicted"/>
<keyword evidence="1" id="KW-0472">Membrane</keyword>